<dbReference type="Gene3D" id="3.40.50.2000">
    <property type="entry name" value="Glycogen Phosphorylase B"/>
    <property type="match status" value="2"/>
</dbReference>
<dbReference type="PANTHER" id="PTHR43174:SF2">
    <property type="entry name" value="UDP-N-ACETYLGLUCOSAMINE 2-EPIMERASE"/>
    <property type="match status" value="1"/>
</dbReference>
<dbReference type="GO" id="GO:0008761">
    <property type="term" value="F:UDP-N-acetylglucosamine 2-epimerase activity"/>
    <property type="evidence" value="ECO:0007669"/>
    <property type="project" value="UniProtKB-EC"/>
</dbReference>
<evidence type="ECO:0000256" key="2">
    <source>
        <dbReference type="ARBA" id="ARBA00038209"/>
    </source>
</evidence>
<evidence type="ECO:0000256" key="1">
    <source>
        <dbReference type="ARBA" id="ARBA00023235"/>
    </source>
</evidence>
<sequence length="372" mass="42294">MKVLIIFGTRPEGIKFAPIIQELTNTKEMDCVLVNTGQHREILDQVLSLFSITPHYQLNLMKPNQTLEEITSEMIKKIGEVYEKENPDLVLVLGDTVTTFTGAYTAFLHRIPVGHIEAGLRTFKMYSPFPEEMYRKLVTSLSSYHFAPTEKSKKNLVQEGIPENRIFVVGNPVIDALLDVTGRPYTFPPNIQKIINNNRRIILVTTHRRENFIKLEGIYLALKQLLVDFDDVEIIFPVHPNPNVRKQVQKHLYTDNISSRIHLIDPLDYECFSHLMKHSYLIITDSGGIQEEAPALNVPVLVVRESTERIEGVETGTLQLVGTDKEKILSATRKLLEYPSEYSKIANTLNPYGDGTSAKQIGILLNKIEKKI</sequence>
<evidence type="ECO:0000256" key="4">
    <source>
        <dbReference type="RuleBase" id="RU003513"/>
    </source>
</evidence>
<keyword evidence="7" id="KW-1185">Reference proteome</keyword>
<dbReference type="AlphaFoldDB" id="A0A9X3RA39"/>
<dbReference type="Pfam" id="PF02350">
    <property type="entry name" value="Epimerase_2"/>
    <property type="match status" value="1"/>
</dbReference>
<dbReference type="EMBL" id="JAMKBI010000006">
    <property type="protein sequence ID" value="MCZ8533671.1"/>
    <property type="molecule type" value="Genomic_DNA"/>
</dbReference>
<keyword evidence="1 4" id="KW-0413">Isomerase</keyword>
<proteinExistence type="inferred from homology"/>
<evidence type="ECO:0000259" key="5">
    <source>
        <dbReference type="Pfam" id="PF02350"/>
    </source>
</evidence>
<dbReference type="SUPFAM" id="SSF53756">
    <property type="entry name" value="UDP-Glycosyltransferase/glycogen phosphorylase"/>
    <property type="match status" value="1"/>
</dbReference>
<dbReference type="RefSeq" id="WP_269921970.1">
    <property type="nucleotide sequence ID" value="NZ_JAMKBI010000006.1"/>
</dbReference>
<dbReference type="CDD" id="cd03786">
    <property type="entry name" value="GTB_UDP-GlcNAc_2-Epimerase"/>
    <property type="match status" value="1"/>
</dbReference>
<feature type="domain" description="UDP-N-acetylglucosamine 2-epimerase" evidence="5">
    <location>
        <begin position="22"/>
        <end position="362"/>
    </location>
</feature>
<protein>
    <recommendedName>
        <fullName evidence="3">UDP-N-acetylglucosamine 2-epimerase (non-hydrolyzing)</fullName>
        <ecNumber evidence="3">5.1.3.14</ecNumber>
    </recommendedName>
</protein>
<reference evidence="6" key="1">
    <citation type="submission" date="2022-05" db="EMBL/GenBank/DDBJ databases">
        <authorList>
            <person name="Colautti A."/>
            <person name="Iacumin L."/>
        </authorList>
    </citation>
    <scope>NUCLEOTIDE SEQUENCE</scope>
    <source>
        <strain evidence="6">DSM 30747</strain>
    </source>
</reference>
<evidence type="ECO:0000313" key="7">
    <source>
        <dbReference type="Proteomes" id="UP001152172"/>
    </source>
</evidence>
<dbReference type="InterPro" id="IPR029767">
    <property type="entry name" value="WecB-like"/>
</dbReference>
<dbReference type="InterPro" id="IPR003331">
    <property type="entry name" value="UDP_GlcNAc_Epimerase_2_dom"/>
</dbReference>
<evidence type="ECO:0000256" key="3">
    <source>
        <dbReference type="ARBA" id="ARBA00038858"/>
    </source>
</evidence>
<dbReference type="PANTHER" id="PTHR43174">
    <property type="entry name" value="UDP-N-ACETYLGLUCOSAMINE 2-EPIMERASE"/>
    <property type="match status" value="1"/>
</dbReference>
<dbReference type="NCBIfam" id="TIGR00236">
    <property type="entry name" value="wecB"/>
    <property type="match status" value="1"/>
</dbReference>
<comment type="similarity">
    <text evidence="2 4">Belongs to the UDP-N-acetylglucosamine 2-epimerase family.</text>
</comment>
<organism evidence="6 7">
    <name type="scientific">Psychrobacillus psychrodurans</name>
    <dbReference type="NCBI Taxonomy" id="126157"/>
    <lineage>
        <taxon>Bacteria</taxon>
        <taxon>Bacillati</taxon>
        <taxon>Bacillota</taxon>
        <taxon>Bacilli</taxon>
        <taxon>Bacillales</taxon>
        <taxon>Bacillaceae</taxon>
        <taxon>Psychrobacillus</taxon>
    </lineage>
</organism>
<gene>
    <name evidence="6" type="primary">wecB</name>
    <name evidence="6" type="ORF">M9R61_10130</name>
</gene>
<name>A0A9X3RA39_9BACI</name>
<dbReference type="Proteomes" id="UP001152172">
    <property type="component" value="Unassembled WGS sequence"/>
</dbReference>
<dbReference type="EC" id="5.1.3.14" evidence="3"/>
<comment type="caution">
    <text evidence="6">The sequence shown here is derived from an EMBL/GenBank/DDBJ whole genome shotgun (WGS) entry which is preliminary data.</text>
</comment>
<evidence type="ECO:0000313" key="6">
    <source>
        <dbReference type="EMBL" id="MCZ8533671.1"/>
    </source>
</evidence>
<accession>A0A9X3RA39</accession>